<dbReference type="GO" id="GO:0000160">
    <property type="term" value="P:phosphorelay signal transduction system"/>
    <property type="evidence" value="ECO:0007669"/>
    <property type="project" value="InterPro"/>
</dbReference>
<feature type="domain" description="HTH luxR-type" evidence="6">
    <location>
        <begin position="142"/>
        <end position="207"/>
    </location>
</feature>
<keyword evidence="4" id="KW-0804">Transcription</keyword>
<reference evidence="8 9" key="1">
    <citation type="submission" date="2020-08" db="EMBL/GenBank/DDBJ databases">
        <title>Hymenobacter sp. S2-20-2 genome sequencing.</title>
        <authorList>
            <person name="Jin L."/>
        </authorList>
    </citation>
    <scope>NUCLEOTIDE SEQUENCE [LARGE SCALE GENOMIC DNA]</scope>
    <source>
        <strain evidence="8 9">S2-20-2</strain>
    </source>
</reference>
<evidence type="ECO:0000256" key="4">
    <source>
        <dbReference type="ARBA" id="ARBA00023163"/>
    </source>
</evidence>
<dbReference type="Gene3D" id="3.40.50.2300">
    <property type="match status" value="1"/>
</dbReference>
<dbReference type="CDD" id="cd17535">
    <property type="entry name" value="REC_NarL-like"/>
    <property type="match status" value="1"/>
</dbReference>
<evidence type="ECO:0000256" key="2">
    <source>
        <dbReference type="ARBA" id="ARBA00023015"/>
    </source>
</evidence>
<dbReference type="InterPro" id="IPR000792">
    <property type="entry name" value="Tscrpt_reg_LuxR_C"/>
</dbReference>
<dbReference type="InterPro" id="IPR016032">
    <property type="entry name" value="Sig_transdc_resp-reg_C-effctor"/>
</dbReference>
<keyword evidence="9" id="KW-1185">Reference proteome</keyword>
<dbReference type="SUPFAM" id="SSF46894">
    <property type="entry name" value="C-terminal effector domain of the bipartite response regulators"/>
    <property type="match status" value="1"/>
</dbReference>
<evidence type="ECO:0000256" key="3">
    <source>
        <dbReference type="ARBA" id="ARBA00023125"/>
    </source>
</evidence>
<feature type="modified residue" description="4-aspartylphosphate" evidence="5">
    <location>
        <position position="58"/>
    </location>
</feature>
<proteinExistence type="predicted"/>
<dbReference type="PRINTS" id="PR00038">
    <property type="entry name" value="HTHLUXR"/>
</dbReference>
<evidence type="ECO:0000313" key="8">
    <source>
        <dbReference type="EMBL" id="QNH62961.1"/>
    </source>
</evidence>
<keyword evidence="3" id="KW-0238">DNA-binding</keyword>
<dbReference type="SMART" id="SM00448">
    <property type="entry name" value="REC"/>
    <property type="match status" value="1"/>
</dbReference>
<dbReference type="SUPFAM" id="SSF52172">
    <property type="entry name" value="CheY-like"/>
    <property type="match status" value="1"/>
</dbReference>
<dbReference type="AlphaFoldDB" id="A0A7G7W9B8"/>
<protein>
    <submittedName>
        <fullName evidence="8">Response regulator transcription factor</fullName>
    </submittedName>
</protein>
<evidence type="ECO:0000259" key="6">
    <source>
        <dbReference type="PROSITE" id="PS50043"/>
    </source>
</evidence>
<dbReference type="SMART" id="SM00421">
    <property type="entry name" value="HTH_LUXR"/>
    <property type="match status" value="1"/>
</dbReference>
<dbReference type="Proteomes" id="UP000515489">
    <property type="component" value="Chromosome"/>
</dbReference>
<dbReference type="PROSITE" id="PS50110">
    <property type="entry name" value="RESPONSE_REGULATORY"/>
    <property type="match status" value="1"/>
</dbReference>
<keyword evidence="2" id="KW-0805">Transcription regulation</keyword>
<dbReference type="EMBL" id="CP060202">
    <property type="protein sequence ID" value="QNH62961.1"/>
    <property type="molecule type" value="Genomic_DNA"/>
</dbReference>
<dbReference type="PROSITE" id="PS50043">
    <property type="entry name" value="HTH_LUXR_2"/>
    <property type="match status" value="1"/>
</dbReference>
<dbReference type="GO" id="GO:0003677">
    <property type="term" value="F:DNA binding"/>
    <property type="evidence" value="ECO:0007669"/>
    <property type="project" value="UniProtKB-KW"/>
</dbReference>
<dbReference type="GO" id="GO:0006355">
    <property type="term" value="P:regulation of DNA-templated transcription"/>
    <property type="evidence" value="ECO:0007669"/>
    <property type="project" value="InterPro"/>
</dbReference>
<feature type="domain" description="Response regulatory" evidence="7">
    <location>
        <begin position="4"/>
        <end position="123"/>
    </location>
</feature>
<dbReference type="KEGG" id="hsk:H4317_03880"/>
<dbReference type="Pfam" id="PF00072">
    <property type="entry name" value="Response_reg"/>
    <property type="match status" value="1"/>
</dbReference>
<dbReference type="PANTHER" id="PTHR43214:SF41">
    <property type="entry name" value="NITRATE_NITRITE RESPONSE REGULATOR PROTEIN NARP"/>
    <property type="match status" value="1"/>
</dbReference>
<evidence type="ECO:0000259" key="7">
    <source>
        <dbReference type="PROSITE" id="PS50110"/>
    </source>
</evidence>
<evidence type="ECO:0000313" key="9">
    <source>
        <dbReference type="Proteomes" id="UP000515489"/>
    </source>
</evidence>
<dbReference type="RefSeq" id="WP_185888843.1">
    <property type="nucleotide sequence ID" value="NZ_CP060202.1"/>
</dbReference>
<dbReference type="PANTHER" id="PTHR43214">
    <property type="entry name" value="TWO-COMPONENT RESPONSE REGULATOR"/>
    <property type="match status" value="1"/>
</dbReference>
<organism evidence="8 9">
    <name type="scientific">Hymenobacter sediminicola</name>
    <dbReference type="NCBI Taxonomy" id="2761579"/>
    <lineage>
        <taxon>Bacteria</taxon>
        <taxon>Pseudomonadati</taxon>
        <taxon>Bacteroidota</taxon>
        <taxon>Cytophagia</taxon>
        <taxon>Cytophagales</taxon>
        <taxon>Hymenobacteraceae</taxon>
        <taxon>Hymenobacter</taxon>
    </lineage>
</organism>
<dbReference type="CDD" id="cd06170">
    <property type="entry name" value="LuxR_C_like"/>
    <property type="match status" value="1"/>
</dbReference>
<evidence type="ECO:0000256" key="5">
    <source>
        <dbReference type="PROSITE-ProRule" id="PRU00169"/>
    </source>
</evidence>
<accession>A0A7G7W9B8</accession>
<dbReference type="InterPro" id="IPR039420">
    <property type="entry name" value="WalR-like"/>
</dbReference>
<dbReference type="InterPro" id="IPR011006">
    <property type="entry name" value="CheY-like_superfamily"/>
</dbReference>
<keyword evidence="1 5" id="KW-0597">Phosphoprotein</keyword>
<dbReference type="InterPro" id="IPR058245">
    <property type="entry name" value="NreC/VraR/RcsB-like_REC"/>
</dbReference>
<sequence length="208" mass="22587">MSCRLLILDDHLMLTQSLALLLAEQPDLEVAGQFGTGDALLAWLPTAGPAPADVLLLDLQLPAPDGLTLLPMLRRQWPALRILVFSTAATPELLTRVAEAGANGFVPKSADADQLLAAIRAVYEGQSVFPKSERKASVAPADSPLLQRLSVREREIVSLIRAGLTTRDIAEQLSLSEFTVSTHRRNIMHKLELHNVAVLVQFAHTHGL</sequence>
<name>A0A7G7W9B8_9BACT</name>
<evidence type="ECO:0000256" key="1">
    <source>
        <dbReference type="ARBA" id="ARBA00022553"/>
    </source>
</evidence>
<gene>
    <name evidence="8" type="ORF">H4317_03880</name>
</gene>
<dbReference type="InterPro" id="IPR001789">
    <property type="entry name" value="Sig_transdc_resp-reg_receiver"/>
</dbReference>
<dbReference type="Pfam" id="PF00196">
    <property type="entry name" value="GerE"/>
    <property type="match status" value="1"/>
</dbReference>
<dbReference type="PROSITE" id="PS00622">
    <property type="entry name" value="HTH_LUXR_1"/>
    <property type="match status" value="1"/>
</dbReference>